<protein>
    <submittedName>
        <fullName evidence="2">Uncharacterized protein</fullName>
    </submittedName>
</protein>
<keyword evidence="1" id="KW-0812">Transmembrane</keyword>
<sequence>MLPSYAGEFIAFTGWAKQGHNGIVEIFVQPGGKHLPRAFSCRCHLDAEVVDEIAPQITTRLAPLAEPSGGLAHYVAMNKIWYAAAFIVVTGIVFGALVGFDRLIGGAG</sequence>
<gene>
    <name evidence="2" type="ORF">GCM10010987_78870</name>
</gene>
<dbReference type="EMBL" id="BMHC01000042">
    <property type="protein sequence ID" value="GGI34333.1"/>
    <property type="molecule type" value="Genomic_DNA"/>
</dbReference>
<comment type="caution">
    <text evidence="2">The sequence shown here is derived from an EMBL/GenBank/DDBJ whole genome shotgun (WGS) entry which is preliminary data.</text>
</comment>
<feature type="transmembrane region" description="Helical" evidence="1">
    <location>
        <begin position="80"/>
        <end position="100"/>
    </location>
</feature>
<evidence type="ECO:0000256" key="1">
    <source>
        <dbReference type="SAM" id="Phobius"/>
    </source>
</evidence>
<accession>A0AA87WGQ0</accession>
<organism evidence="2 3">
    <name type="scientific">Bradyrhizobium guangdongense</name>
    <dbReference type="NCBI Taxonomy" id="1325090"/>
    <lineage>
        <taxon>Bacteria</taxon>
        <taxon>Pseudomonadati</taxon>
        <taxon>Pseudomonadota</taxon>
        <taxon>Alphaproteobacteria</taxon>
        <taxon>Hyphomicrobiales</taxon>
        <taxon>Nitrobacteraceae</taxon>
        <taxon>Bradyrhizobium</taxon>
    </lineage>
</organism>
<name>A0AA87WGQ0_9BRAD</name>
<reference evidence="2" key="2">
    <citation type="submission" date="2022-12" db="EMBL/GenBank/DDBJ databases">
        <authorList>
            <person name="Sun Q."/>
            <person name="Zhou Y."/>
        </authorList>
    </citation>
    <scope>NUCLEOTIDE SEQUENCE</scope>
    <source>
        <strain evidence="2">CGMCC 1.15034</strain>
    </source>
</reference>
<dbReference type="Proteomes" id="UP000625079">
    <property type="component" value="Unassembled WGS sequence"/>
</dbReference>
<reference evidence="2" key="1">
    <citation type="journal article" date="2014" name="Int. J. Syst. Evol. Microbiol.">
        <title>Complete genome sequence of Corynebacterium casei LMG S-19264T (=DSM 44701T), isolated from a smear-ripened cheese.</title>
        <authorList>
            <consortium name="US DOE Joint Genome Institute (JGI-PGF)"/>
            <person name="Walter F."/>
            <person name="Albersmeier A."/>
            <person name="Kalinowski J."/>
            <person name="Ruckert C."/>
        </authorList>
    </citation>
    <scope>NUCLEOTIDE SEQUENCE</scope>
    <source>
        <strain evidence="2">CGMCC 1.15034</strain>
    </source>
</reference>
<keyword evidence="1" id="KW-1133">Transmembrane helix</keyword>
<dbReference type="AlphaFoldDB" id="A0AA87WGQ0"/>
<dbReference type="RefSeq" id="WP_128965013.1">
    <property type="nucleotide sequence ID" value="NZ_BMHC01000042.1"/>
</dbReference>
<evidence type="ECO:0000313" key="2">
    <source>
        <dbReference type="EMBL" id="GGI34333.1"/>
    </source>
</evidence>
<evidence type="ECO:0000313" key="3">
    <source>
        <dbReference type="Proteomes" id="UP000625079"/>
    </source>
</evidence>
<proteinExistence type="predicted"/>
<keyword evidence="1" id="KW-0472">Membrane</keyword>